<name>A0A512ISD0_9HYPH</name>
<dbReference type="AlphaFoldDB" id="A0A512ISD0"/>
<proteinExistence type="predicted"/>
<dbReference type="RefSeq" id="WP_147080060.1">
    <property type="nucleotide sequence ID" value="NZ_BJZT01000032.1"/>
</dbReference>
<dbReference type="OrthoDB" id="8240630at2"/>
<accession>A0A512ISD0</accession>
<comment type="caution">
    <text evidence="1">The sequence shown here is derived from an EMBL/GenBank/DDBJ whole genome shotgun (WGS) entry which is preliminary data.</text>
</comment>
<sequence length="144" mass="15340">MALFALVNSGIVHALSEGEDAWPHDLFDVRDVSHVADIAIGWLATDDGFAAPPPPPVVVVVPTSASKLGLKRALAETGELAVFPEPEWPAVKAALASNPDLQEDWDLATEIRRVDPLTQAMIAARSYSPAQVDALLIRANELVA</sequence>
<dbReference type="EMBL" id="BJZT01000032">
    <property type="protein sequence ID" value="GEP00622.1"/>
    <property type="molecule type" value="Genomic_DNA"/>
</dbReference>
<evidence type="ECO:0000313" key="2">
    <source>
        <dbReference type="Proteomes" id="UP000321258"/>
    </source>
</evidence>
<keyword evidence="2" id="KW-1185">Reference proteome</keyword>
<protein>
    <submittedName>
        <fullName evidence="1">Uncharacterized protein</fullName>
    </submittedName>
</protein>
<reference evidence="1 2" key="1">
    <citation type="submission" date="2019-07" db="EMBL/GenBank/DDBJ databases">
        <title>Whole genome shotgun sequence of Methylobacterium haplocladii NBRC 107714.</title>
        <authorList>
            <person name="Hosoyama A."/>
            <person name="Uohara A."/>
            <person name="Ohji S."/>
            <person name="Ichikawa N."/>
        </authorList>
    </citation>
    <scope>NUCLEOTIDE SEQUENCE [LARGE SCALE GENOMIC DNA]</scope>
    <source>
        <strain evidence="1 2">NBRC 107714</strain>
    </source>
</reference>
<organism evidence="1 2">
    <name type="scientific">Methylobacterium haplocladii</name>
    <dbReference type="NCBI Taxonomy" id="1176176"/>
    <lineage>
        <taxon>Bacteria</taxon>
        <taxon>Pseudomonadati</taxon>
        <taxon>Pseudomonadota</taxon>
        <taxon>Alphaproteobacteria</taxon>
        <taxon>Hyphomicrobiales</taxon>
        <taxon>Methylobacteriaceae</taxon>
        <taxon>Methylobacterium</taxon>
    </lineage>
</organism>
<dbReference type="Proteomes" id="UP000321258">
    <property type="component" value="Unassembled WGS sequence"/>
</dbReference>
<evidence type="ECO:0000313" key="1">
    <source>
        <dbReference type="EMBL" id="GEP00622.1"/>
    </source>
</evidence>
<gene>
    <name evidence="1" type="ORF">MHA02_30090</name>
</gene>